<comment type="subcellular location">
    <subcellularLocation>
        <location evidence="1">Membrane</location>
        <topology evidence="1">Multi-pass membrane protein</topology>
    </subcellularLocation>
</comment>
<gene>
    <name evidence="6" type="ORF">DI640_07390</name>
</gene>
<feature type="transmembrane region" description="Helical" evidence="5">
    <location>
        <begin position="291"/>
        <end position="311"/>
    </location>
</feature>
<sequence>MRATFRTLVTDLDVATFVRNRHDHAVSVVRWALILVPMAALVGTLCAAFLWSLDAVTRLRFAAPWLLYCLPIGGFGVGLLYHLTGRSVEGGNNLIVEQIHEPGGGVPLRMAPLIFFGTVVTHLFGGSAGREGTAVQLGGSLASGFGRALRLDADGTRILLMTGIAAGFGAVFGTPIAGAVFALEVLAIGRVEYRALVPCLVAALVGDWTCLAWGIHHGIYRVDALIAVDALLVAKAGLAGVAFGLVGLAFAEANHALGGWLKRIVPYGPLRPLIGGIAVIALVFLFGTRDYLGLGTLAATPDGLTIASFFGPDPHPWSWAFKFVFTVVTLSSGFKGGEVTPLFFIGAALGSALAPLFGVPTGVFAAIGFVALFAGAANTPLACTFMGIELFGATYAVPIAVACFVAYLCSGHNGIYLSQRVAVAKTPADGLVPNATLREARAERAARRRHR</sequence>
<comment type="caution">
    <text evidence="6">The sequence shown here is derived from an EMBL/GenBank/DDBJ whole genome shotgun (WGS) entry which is preliminary data.</text>
</comment>
<feature type="transmembrane region" description="Helical" evidence="5">
    <location>
        <begin position="341"/>
        <end position="374"/>
    </location>
</feature>
<dbReference type="Pfam" id="PF00654">
    <property type="entry name" value="Voltage_CLC"/>
    <property type="match status" value="1"/>
</dbReference>
<evidence type="ECO:0000256" key="3">
    <source>
        <dbReference type="ARBA" id="ARBA00022989"/>
    </source>
</evidence>
<dbReference type="PRINTS" id="PR00762">
    <property type="entry name" value="CLCHANNEL"/>
</dbReference>
<keyword evidence="3 5" id="KW-1133">Transmembrane helix</keyword>
<feature type="transmembrane region" description="Helical" evidence="5">
    <location>
        <begin position="227"/>
        <end position="250"/>
    </location>
</feature>
<dbReference type="SUPFAM" id="SSF81340">
    <property type="entry name" value="Clc chloride channel"/>
    <property type="match status" value="1"/>
</dbReference>
<reference evidence="6 7" key="1">
    <citation type="submission" date="2017-08" db="EMBL/GenBank/DDBJ databases">
        <title>Infants hospitalized years apart are colonized by the same room-sourced microbial strains.</title>
        <authorList>
            <person name="Brooks B."/>
            <person name="Olm M.R."/>
            <person name="Firek B.A."/>
            <person name="Baker R."/>
            <person name="Thomas B.C."/>
            <person name="Morowitz M.J."/>
            <person name="Banfield J.F."/>
        </authorList>
    </citation>
    <scope>NUCLEOTIDE SEQUENCE [LARGE SCALE GENOMIC DNA]</scope>
    <source>
        <strain evidence="6">S2_018_000_R3_119</strain>
    </source>
</reference>
<protein>
    <submittedName>
        <fullName evidence="6">Voltage-gated chloride channel protein</fullName>
    </submittedName>
</protein>
<dbReference type="Gene3D" id="1.10.3080.10">
    <property type="entry name" value="Clc chloride channel"/>
    <property type="match status" value="1"/>
</dbReference>
<feature type="transmembrane region" description="Helical" evidence="5">
    <location>
        <begin position="65"/>
        <end position="83"/>
    </location>
</feature>
<evidence type="ECO:0000313" key="6">
    <source>
        <dbReference type="EMBL" id="PZO74192.1"/>
    </source>
</evidence>
<dbReference type="InterPro" id="IPR014743">
    <property type="entry name" value="Cl-channel_core"/>
</dbReference>
<accession>A0A2W4Z193</accession>
<dbReference type="PANTHER" id="PTHR43427:SF12">
    <property type="entry name" value="CHLORIDE TRANSPORTER"/>
    <property type="match status" value="1"/>
</dbReference>
<dbReference type="InterPro" id="IPR001807">
    <property type="entry name" value="ClC"/>
</dbReference>
<dbReference type="EMBL" id="QFMX01000006">
    <property type="protein sequence ID" value="PZO74192.1"/>
    <property type="molecule type" value="Genomic_DNA"/>
</dbReference>
<feature type="transmembrane region" description="Helical" evidence="5">
    <location>
        <begin position="195"/>
        <end position="215"/>
    </location>
</feature>
<evidence type="ECO:0000256" key="5">
    <source>
        <dbReference type="SAM" id="Phobius"/>
    </source>
</evidence>
<dbReference type="GO" id="GO:0015108">
    <property type="term" value="F:chloride transmembrane transporter activity"/>
    <property type="evidence" value="ECO:0007669"/>
    <property type="project" value="InterPro"/>
</dbReference>
<evidence type="ECO:0000256" key="2">
    <source>
        <dbReference type="ARBA" id="ARBA00022692"/>
    </source>
</evidence>
<evidence type="ECO:0000256" key="4">
    <source>
        <dbReference type="ARBA" id="ARBA00023136"/>
    </source>
</evidence>
<feature type="transmembrane region" description="Helical" evidence="5">
    <location>
        <begin position="28"/>
        <end position="53"/>
    </location>
</feature>
<feature type="transmembrane region" description="Helical" evidence="5">
    <location>
        <begin position="386"/>
        <end position="410"/>
    </location>
</feature>
<dbReference type="CDD" id="cd03682">
    <property type="entry name" value="ClC_sycA_like"/>
    <property type="match status" value="1"/>
</dbReference>
<keyword evidence="4 5" id="KW-0472">Membrane</keyword>
<keyword evidence="2 5" id="KW-0812">Transmembrane</keyword>
<feature type="transmembrane region" description="Helical" evidence="5">
    <location>
        <begin position="158"/>
        <end position="183"/>
    </location>
</feature>
<evidence type="ECO:0000256" key="1">
    <source>
        <dbReference type="ARBA" id="ARBA00004141"/>
    </source>
</evidence>
<dbReference type="PANTHER" id="PTHR43427">
    <property type="entry name" value="CHLORIDE CHANNEL PROTEIN CLC-E"/>
    <property type="match status" value="1"/>
</dbReference>
<name>A0A2W4Z193_9SPHN</name>
<proteinExistence type="predicted"/>
<dbReference type="AlphaFoldDB" id="A0A2W4Z193"/>
<dbReference type="Proteomes" id="UP000249555">
    <property type="component" value="Unassembled WGS sequence"/>
</dbReference>
<evidence type="ECO:0000313" key="7">
    <source>
        <dbReference type="Proteomes" id="UP000249555"/>
    </source>
</evidence>
<dbReference type="InterPro" id="IPR050368">
    <property type="entry name" value="ClC-type_chloride_channel"/>
</dbReference>
<feature type="transmembrane region" description="Helical" evidence="5">
    <location>
        <begin position="270"/>
        <end position="286"/>
    </location>
</feature>
<dbReference type="GO" id="GO:0016020">
    <property type="term" value="C:membrane"/>
    <property type="evidence" value="ECO:0007669"/>
    <property type="project" value="UniProtKB-SubCell"/>
</dbReference>
<organism evidence="6 7">
    <name type="scientific">Sphingomonas taxi</name>
    <dbReference type="NCBI Taxonomy" id="1549858"/>
    <lineage>
        <taxon>Bacteria</taxon>
        <taxon>Pseudomonadati</taxon>
        <taxon>Pseudomonadota</taxon>
        <taxon>Alphaproteobacteria</taxon>
        <taxon>Sphingomonadales</taxon>
        <taxon>Sphingomonadaceae</taxon>
        <taxon>Sphingomonas</taxon>
    </lineage>
</organism>